<proteinExistence type="predicted"/>
<dbReference type="Proteomes" id="UP000636579">
    <property type="component" value="Unassembled WGS sequence"/>
</dbReference>
<feature type="region of interest" description="Disordered" evidence="3">
    <location>
        <begin position="1"/>
        <end position="29"/>
    </location>
</feature>
<keyword evidence="6" id="KW-1185">Reference proteome</keyword>
<dbReference type="Gene3D" id="1.10.10.1320">
    <property type="entry name" value="Anti-sigma factor, zinc-finger domain"/>
    <property type="match status" value="1"/>
</dbReference>
<evidence type="ECO:0008006" key="7">
    <source>
        <dbReference type="Google" id="ProtNLM"/>
    </source>
</evidence>
<comment type="caution">
    <text evidence="5">The sequence shown here is derived from an EMBL/GenBank/DDBJ whole genome shotgun (WGS) entry which is preliminary data.</text>
</comment>
<evidence type="ECO:0000256" key="1">
    <source>
        <dbReference type="ARBA" id="ARBA00023015"/>
    </source>
</evidence>
<feature type="region of interest" description="Disordered" evidence="3">
    <location>
        <begin position="108"/>
        <end position="174"/>
    </location>
</feature>
<gene>
    <name evidence="5" type="ORF">H4W26_000664</name>
</gene>
<keyword evidence="2" id="KW-0804">Transcription</keyword>
<evidence type="ECO:0000256" key="4">
    <source>
        <dbReference type="SAM" id="Phobius"/>
    </source>
</evidence>
<dbReference type="RefSeq" id="WP_192590729.1">
    <property type="nucleotide sequence ID" value="NZ_JADBEE010000001.1"/>
</dbReference>
<feature type="transmembrane region" description="Helical" evidence="4">
    <location>
        <begin position="178"/>
        <end position="199"/>
    </location>
</feature>
<reference evidence="5 6" key="1">
    <citation type="submission" date="2020-10" db="EMBL/GenBank/DDBJ databases">
        <title>Sequencing the genomes of 1000 actinobacteria strains.</title>
        <authorList>
            <person name="Klenk H.-P."/>
        </authorList>
    </citation>
    <scope>NUCLEOTIDE SEQUENCE [LARGE SCALE GENOMIC DNA]</scope>
    <source>
        <strain evidence="5 6">DSM 15474</strain>
    </source>
</reference>
<evidence type="ECO:0000313" key="6">
    <source>
        <dbReference type="Proteomes" id="UP000636579"/>
    </source>
</evidence>
<organism evidence="5 6">
    <name type="scientific">Nesterenkonia halotolerans</name>
    <dbReference type="NCBI Taxonomy" id="225325"/>
    <lineage>
        <taxon>Bacteria</taxon>
        <taxon>Bacillati</taxon>
        <taxon>Actinomycetota</taxon>
        <taxon>Actinomycetes</taxon>
        <taxon>Micrococcales</taxon>
        <taxon>Micrococcaceae</taxon>
        <taxon>Nesterenkonia</taxon>
    </lineage>
</organism>
<name>A0ABR9J4L6_9MICC</name>
<dbReference type="EMBL" id="JADBEE010000001">
    <property type="protein sequence ID" value="MBE1513909.1"/>
    <property type="molecule type" value="Genomic_DNA"/>
</dbReference>
<accession>A0ABR9J4L6</accession>
<feature type="compositionally biased region" description="Low complexity" evidence="3">
    <location>
        <begin position="121"/>
        <end position="131"/>
    </location>
</feature>
<evidence type="ECO:0000256" key="2">
    <source>
        <dbReference type="ARBA" id="ARBA00023163"/>
    </source>
</evidence>
<evidence type="ECO:0000256" key="3">
    <source>
        <dbReference type="SAM" id="MobiDB-lite"/>
    </source>
</evidence>
<sequence length="337" mass="34736">MNQNHDDADPRLEPTARPGQAPLTGAEHVTQRQAELLGAAAADDLSPAERQELETMCAQNPWLAQELRQLRRTSSALGQHLGGWNEEAPSQQLRARVLAEVEAAPAQDGTAHAAMAEDGTAHATTAPAQAAGVSTPVPAPTNSTPQAAPARSDNAHSTPGSAGTRRAGTRRTRRRRTVLLAAASVAIGVAATLGVQTVLDSGPADTGSDPAPEFVAAQPSGTPGELGVQEPVSFTEPDLAGGDAESDPEVAVEGALVAHTWGTETVLEITGLPVGSSYSVVLVGEDGEEIESGSFLGSELPVECRMNGAVLREDVDRLEIRAEDGTALTAAELPDVD</sequence>
<dbReference type="InterPro" id="IPR041916">
    <property type="entry name" value="Anti_sigma_zinc_sf"/>
</dbReference>
<feature type="compositionally biased region" description="Basic and acidic residues" evidence="3">
    <location>
        <begin position="1"/>
        <end position="14"/>
    </location>
</feature>
<evidence type="ECO:0000313" key="5">
    <source>
        <dbReference type="EMBL" id="MBE1513909.1"/>
    </source>
</evidence>
<keyword evidence="4" id="KW-0472">Membrane</keyword>
<keyword evidence="1" id="KW-0805">Transcription regulation</keyword>
<keyword evidence="4" id="KW-0812">Transmembrane</keyword>
<feature type="region of interest" description="Disordered" evidence="3">
    <location>
        <begin position="201"/>
        <end position="248"/>
    </location>
</feature>
<protein>
    <recommendedName>
        <fullName evidence="7">Anti-sigma factor</fullName>
    </recommendedName>
</protein>
<keyword evidence="4" id="KW-1133">Transmembrane helix</keyword>